<protein>
    <submittedName>
        <fullName evidence="2">F-box-like protein</fullName>
    </submittedName>
</protein>
<reference evidence="2 4" key="2">
    <citation type="journal article" date="2014" name="BMC Genomics">
        <title>An improved genome release (version Mt4.0) for the model legume Medicago truncatula.</title>
        <authorList>
            <person name="Tang H."/>
            <person name="Krishnakumar V."/>
            <person name="Bidwell S."/>
            <person name="Rosen B."/>
            <person name="Chan A."/>
            <person name="Zhou S."/>
            <person name="Gentzbittel L."/>
            <person name="Childs K.L."/>
            <person name="Yandell M."/>
            <person name="Gundlach H."/>
            <person name="Mayer K.F."/>
            <person name="Schwartz D.C."/>
            <person name="Town C.D."/>
        </authorList>
    </citation>
    <scope>GENOME REANNOTATION</scope>
    <source>
        <strain evidence="3 4">cv. Jemalong A17</strain>
    </source>
</reference>
<accession>G7KTT1</accession>
<dbReference type="InterPro" id="IPR036047">
    <property type="entry name" value="F-box-like_dom_sf"/>
</dbReference>
<evidence type="ECO:0000259" key="1">
    <source>
        <dbReference type="PROSITE" id="PS50181"/>
    </source>
</evidence>
<dbReference type="InterPro" id="IPR001810">
    <property type="entry name" value="F-box_dom"/>
</dbReference>
<feature type="domain" description="F-box" evidence="1">
    <location>
        <begin position="27"/>
        <end position="76"/>
    </location>
</feature>
<evidence type="ECO:0000313" key="2">
    <source>
        <dbReference type="EMBL" id="AES77895.1"/>
    </source>
</evidence>
<dbReference type="EMBL" id="CM001223">
    <property type="protein sequence ID" value="AES77895.1"/>
    <property type="molecule type" value="Genomic_DNA"/>
</dbReference>
<organism evidence="2 4">
    <name type="scientific">Medicago truncatula</name>
    <name type="common">Barrel medic</name>
    <name type="synonym">Medicago tribuloides</name>
    <dbReference type="NCBI Taxonomy" id="3880"/>
    <lineage>
        <taxon>Eukaryota</taxon>
        <taxon>Viridiplantae</taxon>
        <taxon>Streptophyta</taxon>
        <taxon>Embryophyta</taxon>
        <taxon>Tracheophyta</taxon>
        <taxon>Spermatophyta</taxon>
        <taxon>Magnoliopsida</taxon>
        <taxon>eudicotyledons</taxon>
        <taxon>Gunneridae</taxon>
        <taxon>Pentapetalae</taxon>
        <taxon>rosids</taxon>
        <taxon>fabids</taxon>
        <taxon>Fabales</taxon>
        <taxon>Fabaceae</taxon>
        <taxon>Papilionoideae</taxon>
        <taxon>50 kb inversion clade</taxon>
        <taxon>NPAAA clade</taxon>
        <taxon>Hologalegina</taxon>
        <taxon>IRL clade</taxon>
        <taxon>Trifolieae</taxon>
        <taxon>Medicago</taxon>
    </lineage>
</organism>
<gene>
    <name evidence="2" type="ordered locus">MTR_7g021580</name>
</gene>
<dbReference type="Gene3D" id="1.20.1280.50">
    <property type="match status" value="1"/>
</dbReference>
<evidence type="ECO:0000313" key="3">
    <source>
        <dbReference type="EnsemblPlants" id="AES77895"/>
    </source>
</evidence>
<dbReference type="EnsemblPlants" id="AES77895">
    <property type="protein sequence ID" value="AES77895"/>
    <property type="gene ID" value="MTR_7g021580"/>
</dbReference>
<dbReference type="PANTHER" id="PTHR31111">
    <property type="entry name" value="BNAA05G37150D PROTEIN-RELATED"/>
    <property type="match status" value="1"/>
</dbReference>
<dbReference type="SUPFAM" id="SSF81383">
    <property type="entry name" value="F-box domain"/>
    <property type="match status" value="1"/>
</dbReference>
<dbReference type="Pfam" id="PF00646">
    <property type="entry name" value="F-box"/>
    <property type="match status" value="1"/>
</dbReference>
<dbReference type="HOGENOM" id="CLU_027176_0_1_1"/>
<dbReference type="PROSITE" id="PS50181">
    <property type="entry name" value="FBOX"/>
    <property type="match status" value="1"/>
</dbReference>
<proteinExistence type="predicted"/>
<dbReference type="PANTHER" id="PTHR31111:SF138">
    <property type="entry name" value="F-BOX ASSOCIATED DOMAIN-CONTAINING PROTEIN"/>
    <property type="match status" value="1"/>
</dbReference>
<reference evidence="3" key="3">
    <citation type="submission" date="2015-04" db="UniProtKB">
        <authorList>
            <consortium name="EnsemblPlants"/>
        </authorList>
    </citation>
    <scope>IDENTIFICATION</scope>
    <source>
        <strain evidence="3">cv. Jemalong A17</strain>
    </source>
</reference>
<sequence>MNLYLTALMTRHCFHKMNLPPSPSNVSPSSVFLPDELIVEVLSWLTVKQLMRLKYVSKSWKSLISEPTFVKFYLNHFAQNTDLTLVSHEWNEDNEAVSFTVLRLLEYPPIIINLPGDPYYQLDKDIIIELLWLRFWNPAIRKLSEKIFFYPNYNATIVFGYNNSTDTYSEVEFLRENTKIRVFTLGSNVWRNIRNPCVAHHQVIYDVVHLGGSVTWLEFGVEESWTQFLKTSYHNLQIGDHVYVDFYMVPLCLSEESDTLLLRNNRENQAILYNWRDSRAERVHNFPRSNARVYVESLVSFC</sequence>
<dbReference type="Proteomes" id="UP000002051">
    <property type="component" value="Unassembled WGS sequence"/>
</dbReference>
<keyword evidence="4" id="KW-1185">Reference proteome</keyword>
<evidence type="ECO:0000313" key="4">
    <source>
        <dbReference type="Proteomes" id="UP000002051"/>
    </source>
</evidence>
<dbReference type="CDD" id="cd22157">
    <property type="entry name" value="F-box_AtFBW1-like"/>
    <property type="match status" value="1"/>
</dbReference>
<dbReference type="SMART" id="SM00256">
    <property type="entry name" value="FBOX"/>
    <property type="match status" value="1"/>
</dbReference>
<reference evidence="2 4" key="1">
    <citation type="journal article" date="2011" name="Nature">
        <title>The Medicago genome provides insight into the evolution of rhizobial symbioses.</title>
        <authorList>
            <person name="Young N.D."/>
            <person name="Debelle F."/>
            <person name="Oldroyd G.E."/>
            <person name="Geurts R."/>
            <person name="Cannon S.B."/>
            <person name="Udvardi M.K."/>
            <person name="Benedito V.A."/>
            <person name="Mayer K.F."/>
            <person name="Gouzy J."/>
            <person name="Schoof H."/>
            <person name="Van de Peer Y."/>
            <person name="Proost S."/>
            <person name="Cook D.R."/>
            <person name="Meyers B.C."/>
            <person name="Spannagl M."/>
            <person name="Cheung F."/>
            <person name="De Mita S."/>
            <person name="Krishnakumar V."/>
            <person name="Gundlach H."/>
            <person name="Zhou S."/>
            <person name="Mudge J."/>
            <person name="Bharti A.K."/>
            <person name="Murray J.D."/>
            <person name="Naoumkina M.A."/>
            <person name="Rosen B."/>
            <person name="Silverstein K.A."/>
            <person name="Tang H."/>
            <person name="Rombauts S."/>
            <person name="Zhao P.X."/>
            <person name="Zhou P."/>
            <person name="Barbe V."/>
            <person name="Bardou P."/>
            <person name="Bechner M."/>
            <person name="Bellec A."/>
            <person name="Berger A."/>
            <person name="Berges H."/>
            <person name="Bidwell S."/>
            <person name="Bisseling T."/>
            <person name="Choisne N."/>
            <person name="Couloux A."/>
            <person name="Denny R."/>
            <person name="Deshpande S."/>
            <person name="Dai X."/>
            <person name="Doyle J.J."/>
            <person name="Dudez A.M."/>
            <person name="Farmer A.D."/>
            <person name="Fouteau S."/>
            <person name="Franken C."/>
            <person name="Gibelin C."/>
            <person name="Gish J."/>
            <person name="Goldstein S."/>
            <person name="Gonzalez A.J."/>
            <person name="Green P.J."/>
            <person name="Hallab A."/>
            <person name="Hartog M."/>
            <person name="Hua A."/>
            <person name="Humphray S.J."/>
            <person name="Jeong D.H."/>
            <person name="Jing Y."/>
            <person name="Jocker A."/>
            <person name="Kenton S.M."/>
            <person name="Kim D.J."/>
            <person name="Klee K."/>
            <person name="Lai H."/>
            <person name="Lang C."/>
            <person name="Lin S."/>
            <person name="Macmil S.L."/>
            <person name="Magdelenat G."/>
            <person name="Matthews L."/>
            <person name="McCorrison J."/>
            <person name="Monaghan E.L."/>
            <person name="Mun J.H."/>
            <person name="Najar F.Z."/>
            <person name="Nicholson C."/>
            <person name="Noirot C."/>
            <person name="O'Bleness M."/>
            <person name="Paule C.R."/>
            <person name="Poulain J."/>
            <person name="Prion F."/>
            <person name="Qin B."/>
            <person name="Qu C."/>
            <person name="Retzel E.F."/>
            <person name="Riddle C."/>
            <person name="Sallet E."/>
            <person name="Samain S."/>
            <person name="Samson N."/>
            <person name="Sanders I."/>
            <person name="Saurat O."/>
            <person name="Scarpelli C."/>
            <person name="Schiex T."/>
            <person name="Segurens B."/>
            <person name="Severin A.J."/>
            <person name="Sherrier D.J."/>
            <person name="Shi R."/>
            <person name="Sims S."/>
            <person name="Singer S.R."/>
            <person name="Sinharoy S."/>
            <person name="Sterck L."/>
            <person name="Viollet A."/>
            <person name="Wang B.B."/>
            <person name="Wang K."/>
            <person name="Wang M."/>
            <person name="Wang X."/>
            <person name="Warfsmann J."/>
            <person name="Weissenbach J."/>
            <person name="White D.D."/>
            <person name="White J.D."/>
            <person name="Wiley G.B."/>
            <person name="Wincker P."/>
            <person name="Xing Y."/>
            <person name="Yang L."/>
            <person name="Yao Z."/>
            <person name="Ying F."/>
            <person name="Zhai J."/>
            <person name="Zhou L."/>
            <person name="Zuber A."/>
            <person name="Denarie J."/>
            <person name="Dixon R.A."/>
            <person name="May G.D."/>
            <person name="Schwartz D.C."/>
            <person name="Rogers J."/>
            <person name="Quetier F."/>
            <person name="Town C.D."/>
            <person name="Roe B.A."/>
        </authorList>
    </citation>
    <scope>NUCLEOTIDE SEQUENCE [LARGE SCALE GENOMIC DNA]</scope>
    <source>
        <strain evidence="2">A17</strain>
        <strain evidence="3 4">cv. Jemalong A17</strain>
    </source>
</reference>
<dbReference type="AlphaFoldDB" id="G7KTT1"/>
<dbReference type="PaxDb" id="3880-AES77895"/>
<name>G7KTT1_MEDTR</name>